<dbReference type="HOGENOM" id="CLU_3123759_0_0_6"/>
<evidence type="ECO:0000313" key="2">
    <source>
        <dbReference type="Proteomes" id="UP000010809"/>
    </source>
</evidence>
<dbReference type="KEGG" id="tni:TVNIR_1103"/>
<dbReference type="EMBL" id="CP003989">
    <property type="protein sequence ID" value="AGA32782.1"/>
    <property type="molecule type" value="Genomic_DNA"/>
</dbReference>
<proteinExistence type="predicted"/>
<dbReference type="PATRIC" id="fig|1255043.3.peg.1112"/>
<organism evidence="1 2">
    <name type="scientific">Thioalkalivibrio nitratireducens (strain DSM 14787 / UNIQEM 213 / ALEN2)</name>
    <dbReference type="NCBI Taxonomy" id="1255043"/>
    <lineage>
        <taxon>Bacteria</taxon>
        <taxon>Pseudomonadati</taxon>
        <taxon>Pseudomonadota</taxon>
        <taxon>Gammaproteobacteria</taxon>
        <taxon>Chromatiales</taxon>
        <taxon>Ectothiorhodospiraceae</taxon>
        <taxon>Thioalkalivibrio</taxon>
    </lineage>
</organism>
<evidence type="ECO:0000313" key="1">
    <source>
        <dbReference type="EMBL" id="AGA32782.1"/>
    </source>
</evidence>
<reference evidence="1" key="1">
    <citation type="submission" date="2015-12" db="EMBL/GenBank/DDBJ databases">
        <authorList>
            <person name="Tikhonova T.V."/>
            <person name="Pavlov A.R."/>
            <person name="Beletsky A.V."/>
            <person name="Mardanov A.V."/>
            <person name="Sorokin D.Y."/>
            <person name="Ravin N.V."/>
            <person name="Popov V.O."/>
        </authorList>
    </citation>
    <scope>NUCLEOTIDE SEQUENCE</scope>
    <source>
        <strain evidence="1">DSM 14787</strain>
    </source>
</reference>
<keyword evidence="2" id="KW-1185">Reference proteome</keyword>
<gene>
    <name evidence="1" type="ordered locus">TVNIR_1103</name>
</gene>
<evidence type="ECO:0008006" key="3">
    <source>
        <dbReference type="Google" id="ProtNLM"/>
    </source>
</evidence>
<sequence>MVWGLTAFRGGSRGGADGSTKSARELLDEEYAKGRIDREEYLRRKKDLSG</sequence>
<dbReference type="Proteomes" id="UP000010809">
    <property type="component" value="Chromosome"/>
</dbReference>
<name>L0DUU7_THIND</name>
<protein>
    <recommendedName>
        <fullName evidence="3">SHOCT domain-containing protein</fullName>
    </recommendedName>
</protein>
<dbReference type="AlphaFoldDB" id="L0DUU7"/>
<accession>L0DUU7</accession>